<dbReference type="Gene3D" id="3.40.50.10310">
    <property type="entry name" value="Creatininase"/>
    <property type="match status" value="1"/>
</dbReference>
<comment type="similarity">
    <text evidence="5">Belongs to the creatininase superfamily.</text>
</comment>
<gene>
    <name evidence="6" type="ORF">J2T57_000561</name>
</gene>
<evidence type="ECO:0000256" key="2">
    <source>
        <dbReference type="ARBA" id="ARBA00022723"/>
    </source>
</evidence>
<dbReference type="Pfam" id="PF02633">
    <property type="entry name" value="Creatininase"/>
    <property type="match status" value="1"/>
</dbReference>
<evidence type="ECO:0000313" key="6">
    <source>
        <dbReference type="EMBL" id="MCP1673469.1"/>
    </source>
</evidence>
<accession>A0AAE3G1U0</accession>
<dbReference type="Proteomes" id="UP001205843">
    <property type="component" value="Unassembled WGS sequence"/>
</dbReference>
<reference evidence="6" key="1">
    <citation type="submission" date="2022-03" db="EMBL/GenBank/DDBJ databases">
        <title>Genomic Encyclopedia of Type Strains, Phase III (KMG-III): the genomes of soil and plant-associated and newly described type strains.</title>
        <authorList>
            <person name="Whitman W."/>
        </authorList>
    </citation>
    <scope>NUCLEOTIDE SEQUENCE</scope>
    <source>
        <strain evidence="6">ANL 6-2</strain>
    </source>
</reference>
<sequence>MADIALRHWQDMTTGQAATLAESDPVVVLPVAAIEQHGPHLPLSTDYDIGIGLLEAAARELEPDFPLWMLPPMAVGASMEHQDFAGSLSLDPELAIATIRQYGAAVARAGVRRLVLHNSHGGNRQVLDLAGLYLRRDHGLLVVKANYFRTPLPDDLGLSAAELRHGLHGGTIETAMMLHLRPDAVDMAQATTAVSLGQTLERDLRRVGPGGDASFSWMAQDLNAAGVVGDALRADPALGELLVAHYAAALADVLRDARDFPLASLGSEG</sequence>
<dbReference type="AlphaFoldDB" id="A0AAE3G1U0"/>
<dbReference type="RefSeq" id="WP_253473866.1">
    <property type="nucleotide sequence ID" value="NZ_JALJXV010000001.1"/>
</dbReference>
<dbReference type="GO" id="GO:0016811">
    <property type="term" value="F:hydrolase activity, acting on carbon-nitrogen (but not peptide) bonds, in linear amides"/>
    <property type="evidence" value="ECO:0007669"/>
    <property type="project" value="TreeGrafter"/>
</dbReference>
<dbReference type="SUPFAM" id="SSF102215">
    <property type="entry name" value="Creatininase"/>
    <property type="match status" value="1"/>
</dbReference>
<dbReference type="GO" id="GO:0009231">
    <property type="term" value="P:riboflavin biosynthetic process"/>
    <property type="evidence" value="ECO:0007669"/>
    <property type="project" value="TreeGrafter"/>
</dbReference>
<comment type="cofactor">
    <cofactor evidence="1">
        <name>Zn(2+)</name>
        <dbReference type="ChEBI" id="CHEBI:29105"/>
    </cofactor>
</comment>
<keyword evidence="2" id="KW-0479">Metal-binding</keyword>
<dbReference type="EMBL" id="JALJXV010000001">
    <property type="protein sequence ID" value="MCP1673469.1"/>
    <property type="molecule type" value="Genomic_DNA"/>
</dbReference>
<dbReference type="PANTHER" id="PTHR35005:SF1">
    <property type="entry name" value="2-AMINO-5-FORMYLAMINO-6-RIBOSYLAMINOPYRIMIDIN-4(3H)-ONE 5'-MONOPHOSPHATE DEFORMYLASE"/>
    <property type="match status" value="1"/>
</dbReference>
<name>A0AAE3G1U0_9GAMM</name>
<evidence type="ECO:0000256" key="3">
    <source>
        <dbReference type="ARBA" id="ARBA00022801"/>
    </source>
</evidence>
<evidence type="ECO:0000313" key="7">
    <source>
        <dbReference type="Proteomes" id="UP001205843"/>
    </source>
</evidence>
<dbReference type="GO" id="GO:0046872">
    <property type="term" value="F:metal ion binding"/>
    <property type="evidence" value="ECO:0007669"/>
    <property type="project" value="UniProtKB-KW"/>
</dbReference>
<comment type="caution">
    <text evidence="6">The sequence shown here is derived from an EMBL/GenBank/DDBJ whole genome shotgun (WGS) entry which is preliminary data.</text>
</comment>
<proteinExistence type="inferred from homology"/>
<keyword evidence="3 6" id="KW-0378">Hydrolase</keyword>
<organism evidence="6 7">
    <name type="scientific">Natronocella acetinitrilica</name>
    <dbReference type="NCBI Taxonomy" id="414046"/>
    <lineage>
        <taxon>Bacteria</taxon>
        <taxon>Pseudomonadati</taxon>
        <taxon>Pseudomonadota</taxon>
        <taxon>Gammaproteobacteria</taxon>
        <taxon>Chromatiales</taxon>
        <taxon>Ectothiorhodospiraceae</taxon>
        <taxon>Natronocella</taxon>
    </lineage>
</organism>
<dbReference type="EC" id="3.5.2.10" evidence="6"/>
<dbReference type="InterPro" id="IPR024087">
    <property type="entry name" value="Creatininase-like_sf"/>
</dbReference>
<dbReference type="PANTHER" id="PTHR35005">
    <property type="entry name" value="3-DEHYDRO-SCYLLO-INOSOSE HYDROLASE"/>
    <property type="match status" value="1"/>
</dbReference>
<evidence type="ECO:0000256" key="4">
    <source>
        <dbReference type="ARBA" id="ARBA00022833"/>
    </source>
</evidence>
<evidence type="ECO:0000256" key="5">
    <source>
        <dbReference type="ARBA" id="ARBA00024029"/>
    </source>
</evidence>
<dbReference type="GO" id="GO:0047789">
    <property type="term" value="F:creatininase activity"/>
    <property type="evidence" value="ECO:0007669"/>
    <property type="project" value="UniProtKB-EC"/>
</dbReference>
<evidence type="ECO:0000256" key="1">
    <source>
        <dbReference type="ARBA" id="ARBA00001947"/>
    </source>
</evidence>
<keyword evidence="4" id="KW-0862">Zinc</keyword>
<dbReference type="InterPro" id="IPR003785">
    <property type="entry name" value="Creatininase/forma_Hydrolase"/>
</dbReference>
<keyword evidence="7" id="KW-1185">Reference proteome</keyword>
<protein>
    <submittedName>
        <fullName evidence="6">Creatinine amidohydrolase</fullName>
        <ecNumber evidence="6">3.5.2.10</ecNumber>
    </submittedName>
</protein>